<protein>
    <submittedName>
        <fullName evidence="1">Uncharacterized protein</fullName>
    </submittedName>
</protein>
<name>A0A8J3TM05_9ACTN</name>
<comment type="caution">
    <text evidence="1">The sequence shown here is derived from an EMBL/GenBank/DDBJ whole genome shotgun (WGS) entry which is preliminary data.</text>
</comment>
<gene>
    <name evidence="1" type="ORF">Pme01_33870</name>
</gene>
<reference evidence="1" key="1">
    <citation type="submission" date="2021-01" db="EMBL/GenBank/DDBJ databases">
        <title>Whole genome shotgun sequence of Planosporangium mesophilum NBRC 109066.</title>
        <authorList>
            <person name="Komaki H."/>
            <person name="Tamura T."/>
        </authorList>
    </citation>
    <scope>NUCLEOTIDE SEQUENCE</scope>
    <source>
        <strain evidence="1">NBRC 109066</strain>
    </source>
</reference>
<evidence type="ECO:0000313" key="1">
    <source>
        <dbReference type="EMBL" id="GII23790.1"/>
    </source>
</evidence>
<keyword evidence="2" id="KW-1185">Reference proteome</keyword>
<proteinExistence type="predicted"/>
<dbReference type="Proteomes" id="UP000599074">
    <property type="component" value="Unassembled WGS sequence"/>
</dbReference>
<dbReference type="EMBL" id="BOON01000031">
    <property type="protein sequence ID" value="GII23790.1"/>
    <property type="molecule type" value="Genomic_DNA"/>
</dbReference>
<dbReference type="AlphaFoldDB" id="A0A8J3TM05"/>
<sequence>MEYVDVSSAHSPLIETPGRAARYRLTSITGMEGTVPARGRFGVAVMAGGSGAAVMAGGSGAAVMAGGSGAAVVADGRAEPDG</sequence>
<evidence type="ECO:0000313" key="2">
    <source>
        <dbReference type="Proteomes" id="UP000599074"/>
    </source>
</evidence>
<organism evidence="1 2">
    <name type="scientific">Planosporangium mesophilum</name>
    <dbReference type="NCBI Taxonomy" id="689768"/>
    <lineage>
        <taxon>Bacteria</taxon>
        <taxon>Bacillati</taxon>
        <taxon>Actinomycetota</taxon>
        <taxon>Actinomycetes</taxon>
        <taxon>Micromonosporales</taxon>
        <taxon>Micromonosporaceae</taxon>
        <taxon>Planosporangium</taxon>
    </lineage>
</organism>
<accession>A0A8J3TM05</accession>